<dbReference type="PANTHER" id="PTHR48223:SF1">
    <property type="entry name" value="ABC TRANSMEMBRANE TYPE-1 DOMAIN-CONTAINING PROTEIN"/>
    <property type="match status" value="1"/>
</dbReference>
<reference evidence="3 5" key="2">
    <citation type="journal article" date="2018" name="Plant J.">
        <title>The Physcomitrella patens chromosome-scale assembly reveals moss genome structure and evolution.</title>
        <authorList>
            <person name="Lang D."/>
            <person name="Ullrich K.K."/>
            <person name="Murat F."/>
            <person name="Fuchs J."/>
            <person name="Jenkins J."/>
            <person name="Haas F.B."/>
            <person name="Piednoel M."/>
            <person name="Gundlach H."/>
            <person name="Van Bel M."/>
            <person name="Meyberg R."/>
            <person name="Vives C."/>
            <person name="Morata J."/>
            <person name="Symeonidi A."/>
            <person name="Hiss M."/>
            <person name="Muchero W."/>
            <person name="Kamisugi Y."/>
            <person name="Saleh O."/>
            <person name="Blanc G."/>
            <person name="Decker E.L."/>
            <person name="van Gessel N."/>
            <person name="Grimwood J."/>
            <person name="Hayes R.D."/>
            <person name="Graham S.W."/>
            <person name="Gunter L.E."/>
            <person name="McDaniel S.F."/>
            <person name="Hoernstein S.N.W."/>
            <person name="Larsson A."/>
            <person name="Li F.W."/>
            <person name="Perroud P.F."/>
            <person name="Phillips J."/>
            <person name="Ranjan P."/>
            <person name="Rokshar D.S."/>
            <person name="Rothfels C.J."/>
            <person name="Schneider L."/>
            <person name="Shu S."/>
            <person name="Stevenson D.W."/>
            <person name="Thummler F."/>
            <person name="Tillich M."/>
            <person name="Villarreal Aguilar J.C."/>
            <person name="Widiez T."/>
            <person name="Wong G.K."/>
            <person name="Wymore A."/>
            <person name="Zhang Y."/>
            <person name="Zimmer A.D."/>
            <person name="Quatrano R.S."/>
            <person name="Mayer K.F.X."/>
            <person name="Goodstein D."/>
            <person name="Casacuberta J.M."/>
            <person name="Vandepoele K."/>
            <person name="Reski R."/>
            <person name="Cuming A.C."/>
            <person name="Tuskan G.A."/>
            <person name="Maumus F."/>
            <person name="Salse J."/>
            <person name="Schmutz J."/>
            <person name="Rensing S.A."/>
        </authorList>
    </citation>
    <scope>NUCLEOTIDE SEQUENCE [LARGE SCALE GENOMIC DNA]</scope>
    <source>
        <strain evidence="4 5">cv. Gransden 2004</strain>
    </source>
</reference>
<evidence type="ECO:0000313" key="3">
    <source>
        <dbReference type="EMBL" id="PNR40751.1"/>
    </source>
</evidence>
<evidence type="ECO:0000313" key="4">
    <source>
        <dbReference type="EnsemblPlants" id="Pp3c14_7360V3.1"/>
    </source>
</evidence>
<feature type="compositionally biased region" description="Polar residues" evidence="1">
    <location>
        <begin position="95"/>
        <end position="108"/>
    </location>
</feature>
<keyword evidence="2" id="KW-0472">Membrane</keyword>
<evidence type="ECO:0000313" key="5">
    <source>
        <dbReference type="Proteomes" id="UP000006727"/>
    </source>
</evidence>
<dbReference type="AlphaFoldDB" id="A0A2K1JGR2"/>
<keyword evidence="2" id="KW-1133">Transmembrane helix</keyword>
<dbReference type="GeneID" id="112291809"/>
<dbReference type="FunCoup" id="A0A2K1JGR2">
    <property type="interactions" value="1399"/>
</dbReference>
<feature type="transmembrane region" description="Helical" evidence="2">
    <location>
        <begin position="184"/>
        <end position="206"/>
    </location>
</feature>
<reference evidence="3 5" key="1">
    <citation type="journal article" date="2008" name="Science">
        <title>The Physcomitrella genome reveals evolutionary insights into the conquest of land by plants.</title>
        <authorList>
            <person name="Rensing S."/>
            <person name="Lang D."/>
            <person name="Zimmer A."/>
            <person name="Terry A."/>
            <person name="Salamov A."/>
            <person name="Shapiro H."/>
            <person name="Nishiyama T."/>
            <person name="Perroud P.-F."/>
            <person name="Lindquist E."/>
            <person name="Kamisugi Y."/>
            <person name="Tanahashi T."/>
            <person name="Sakakibara K."/>
            <person name="Fujita T."/>
            <person name="Oishi K."/>
            <person name="Shin-I T."/>
            <person name="Kuroki Y."/>
            <person name="Toyoda A."/>
            <person name="Suzuki Y."/>
            <person name="Hashimoto A."/>
            <person name="Yamaguchi K."/>
            <person name="Sugano A."/>
            <person name="Kohara Y."/>
            <person name="Fujiyama A."/>
            <person name="Anterola A."/>
            <person name="Aoki S."/>
            <person name="Ashton N."/>
            <person name="Barbazuk W.B."/>
            <person name="Barker E."/>
            <person name="Bennetzen J."/>
            <person name="Bezanilla M."/>
            <person name="Blankenship R."/>
            <person name="Cho S.H."/>
            <person name="Dutcher S."/>
            <person name="Estelle M."/>
            <person name="Fawcett J.A."/>
            <person name="Gundlach H."/>
            <person name="Hanada K."/>
            <person name="Heyl A."/>
            <person name="Hicks K.A."/>
            <person name="Hugh J."/>
            <person name="Lohr M."/>
            <person name="Mayer K."/>
            <person name="Melkozernov A."/>
            <person name="Murata T."/>
            <person name="Nelson D."/>
            <person name="Pils B."/>
            <person name="Prigge M."/>
            <person name="Reiss B."/>
            <person name="Renner T."/>
            <person name="Rombauts S."/>
            <person name="Rushton P."/>
            <person name="Sanderfoot A."/>
            <person name="Schween G."/>
            <person name="Shiu S.-H."/>
            <person name="Stueber K."/>
            <person name="Theodoulou F.L."/>
            <person name="Tu H."/>
            <person name="Van de Peer Y."/>
            <person name="Verrier P.J."/>
            <person name="Waters E."/>
            <person name="Wood A."/>
            <person name="Yang L."/>
            <person name="Cove D."/>
            <person name="Cuming A."/>
            <person name="Hasebe M."/>
            <person name="Lucas S."/>
            <person name="Mishler D.B."/>
            <person name="Reski R."/>
            <person name="Grigoriev I."/>
            <person name="Quatrano R.S."/>
            <person name="Boore J.L."/>
        </authorList>
    </citation>
    <scope>NUCLEOTIDE SEQUENCE [LARGE SCALE GENOMIC DNA]</scope>
    <source>
        <strain evidence="4 5">cv. Gransden 2004</strain>
    </source>
</reference>
<keyword evidence="5" id="KW-1185">Reference proteome</keyword>
<feature type="region of interest" description="Disordered" evidence="1">
    <location>
        <begin position="84"/>
        <end position="109"/>
    </location>
</feature>
<gene>
    <name evidence="4" type="primary">LOC112291809</name>
    <name evidence="3" type="ORF">PHYPA_018154</name>
</gene>
<dbReference type="EnsemblPlants" id="Pp3c14_7360V3.3">
    <property type="protein sequence ID" value="Pp3c14_7360V3.3"/>
    <property type="gene ID" value="Pp3c14_7360"/>
</dbReference>
<sequence length="346" mass="38817">MALANLQVLGASSLHFVRVITPQTRVQARDKSRTPPDAVTFRPRKLCRVQHPSCSGSFLSSRRGGLIRFQRPHALSLQMITADHENSGEQDPELSSETAFEATDASSELQEEENLKQIIVVSLQGFQERLKELRERGMLESAKLGYQDAQEKVQNLDAKQLITDLKSSQLSNHAARWWQTSDPWIKWPIAIFVPFCLLVTIFFGLAVSQDLLPLWILGPLITGIVIRQVCRAAELSRVVAEKTADQRAQLNAATLALYKDAKEGTLPEKAKLLAESTLSELGERISTKKSEITVYVSSGQAATGAKIFLVNKATDFGEYTAEQYADYMEWWRPKGRALSRWLKKIF</sequence>
<reference evidence="4" key="3">
    <citation type="submission" date="2020-12" db="UniProtKB">
        <authorList>
            <consortium name="EnsemblPlants"/>
        </authorList>
    </citation>
    <scope>IDENTIFICATION</scope>
</reference>
<name>A0A2K1JGR2_PHYPA</name>
<keyword evidence="2" id="KW-0812">Transmembrane</keyword>
<protein>
    <submittedName>
        <fullName evidence="3 4">Uncharacterized protein</fullName>
    </submittedName>
</protein>
<dbReference type="EMBL" id="ABEU02000014">
    <property type="protein sequence ID" value="PNR40751.1"/>
    <property type="molecule type" value="Genomic_DNA"/>
</dbReference>
<dbReference type="Gramene" id="Pp3c14_7360V3.3">
    <property type="protein sequence ID" value="Pp3c14_7360V3.3"/>
    <property type="gene ID" value="Pp3c14_7360"/>
</dbReference>
<dbReference type="EnsemblPlants" id="Pp3c14_7360V3.1">
    <property type="protein sequence ID" value="Pp3c14_7360V3.1"/>
    <property type="gene ID" value="Pp3c14_7360"/>
</dbReference>
<evidence type="ECO:0000256" key="1">
    <source>
        <dbReference type="SAM" id="MobiDB-lite"/>
    </source>
</evidence>
<dbReference type="PANTHER" id="PTHR48223">
    <property type="entry name" value="DEFECTIVE 2759, PUTATIVE ISOFORM 1-RELATED"/>
    <property type="match status" value="1"/>
</dbReference>
<dbReference type="OrthoDB" id="748739at2759"/>
<dbReference type="RefSeq" id="XP_024395483.1">
    <property type="nucleotide sequence ID" value="XM_024539715.2"/>
</dbReference>
<dbReference type="KEGG" id="ppp:112291809"/>
<dbReference type="Gramene" id="Pp3c14_7360V3.1">
    <property type="protein sequence ID" value="Pp3c14_7360V3.1"/>
    <property type="gene ID" value="Pp3c14_7360"/>
</dbReference>
<proteinExistence type="predicted"/>
<feature type="transmembrane region" description="Helical" evidence="2">
    <location>
        <begin position="212"/>
        <end position="230"/>
    </location>
</feature>
<dbReference type="Proteomes" id="UP000006727">
    <property type="component" value="Chromosome 14"/>
</dbReference>
<dbReference type="PaxDb" id="3218-PP1S79_272V6.1"/>
<organism evidence="3">
    <name type="scientific">Physcomitrium patens</name>
    <name type="common">Spreading-leaved earth moss</name>
    <name type="synonym">Physcomitrella patens</name>
    <dbReference type="NCBI Taxonomy" id="3218"/>
    <lineage>
        <taxon>Eukaryota</taxon>
        <taxon>Viridiplantae</taxon>
        <taxon>Streptophyta</taxon>
        <taxon>Embryophyta</taxon>
        <taxon>Bryophyta</taxon>
        <taxon>Bryophytina</taxon>
        <taxon>Bryopsida</taxon>
        <taxon>Funariidae</taxon>
        <taxon>Funariales</taxon>
        <taxon>Funariaceae</taxon>
        <taxon>Physcomitrium</taxon>
    </lineage>
</organism>
<accession>A0A2K1JGR2</accession>
<evidence type="ECO:0000256" key="2">
    <source>
        <dbReference type="SAM" id="Phobius"/>
    </source>
</evidence>